<name>A0A0F9GAJ2_9ZZZZ</name>
<keyword evidence="1" id="KW-0472">Membrane</keyword>
<comment type="caution">
    <text evidence="2">The sequence shown here is derived from an EMBL/GenBank/DDBJ whole genome shotgun (WGS) entry which is preliminary data.</text>
</comment>
<proteinExistence type="predicted"/>
<sequence>MEQILILGLNPIVLTILMVIAGVGITNTLGWLQSSNPINPRKIGASVIISTVVAFAIIMPVVQGMLKNVGADEYTQLMAIVIGVGVLSLVGADTLIKNVGHAIKNKK</sequence>
<evidence type="ECO:0000256" key="1">
    <source>
        <dbReference type="SAM" id="Phobius"/>
    </source>
</evidence>
<keyword evidence="1" id="KW-1133">Transmembrane helix</keyword>
<organism evidence="2">
    <name type="scientific">marine sediment metagenome</name>
    <dbReference type="NCBI Taxonomy" id="412755"/>
    <lineage>
        <taxon>unclassified sequences</taxon>
        <taxon>metagenomes</taxon>
        <taxon>ecological metagenomes</taxon>
    </lineage>
</organism>
<reference evidence="2" key="1">
    <citation type="journal article" date="2015" name="Nature">
        <title>Complex archaea that bridge the gap between prokaryotes and eukaryotes.</title>
        <authorList>
            <person name="Spang A."/>
            <person name="Saw J.H."/>
            <person name="Jorgensen S.L."/>
            <person name="Zaremba-Niedzwiedzka K."/>
            <person name="Martijn J."/>
            <person name="Lind A.E."/>
            <person name="van Eijk R."/>
            <person name="Schleper C."/>
            <person name="Guy L."/>
            <person name="Ettema T.J."/>
        </authorList>
    </citation>
    <scope>NUCLEOTIDE SEQUENCE</scope>
</reference>
<keyword evidence="1" id="KW-0812">Transmembrane</keyword>
<feature type="transmembrane region" description="Helical" evidence="1">
    <location>
        <begin position="43"/>
        <end position="62"/>
    </location>
</feature>
<accession>A0A0F9GAJ2</accession>
<feature type="transmembrane region" description="Helical" evidence="1">
    <location>
        <begin position="12"/>
        <end position="31"/>
    </location>
</feature>
<feature type="transmembrane region" description="Helical" evidence="1">
    <location>
        <begin position="74"/>
        <end position="96"/>
    </location>
</feature>
<protein>
    <submittedName>
        <fullName evidence="2">Uncharacterized protein</fullName>
    </submittedName>
</protein>
<dbReference type="AlphaFoldDB" id="A0A0F9GAJ2"/>
<evidence type="ECO:0000313" key="2">
    <source>
        <dbReference type="EMBL" id="KKL60187.1"/>
    </source>
</evidence>
<gene>
    <name evidence="2" type="ORF">LCGC14_2207830</name>
</gene>
<dbReference type="EMBL" id="LAZR01029236">
    <property type="protein sequence ID" value="KKL60187.1"/>
    <property type="molecule type" value="Genomic_DNA"/>
</dbReference>